<comment type="caution">
    <text evidence="1">The sequence shown here is derived from an EMBL/GenBank/DDBJ whole genome shotgun (WGS) entry which is preliminary data.</text>
</comment>
<proteinExistence type="predicted"/>
<keyword evidence="2" id="KW-1185">Reference proteome</keyword>
<dbReference type="RefSeq" id="WP_275944062.1">
    <property type="nucleotide sequence ID" value="NZ_JACHXI010000004.1"/>
</dbReference>
<name>A0A839T4R6_AZOMA</name>
<reference evidence="1 2" key="1">
    <citation type="submission" date="2020-08" db="EMBL/GenBank/DDBJ databases">
        <title>Genomic Encyclopedia of Type Strains, Phase III (KMG-III): the genomes of soil and plant-associated and newly described type strains.</title>
        <authorList>
            <person name="Whitman W."/>
        </authorList>
    </citation>
    <scope>NUCLEOTIDE SEQUENCE [LARGE SCALE GENOMIC DNA]</scope>
    <source>
        <strain evidence="1 2">CECT 4462</strain>
    </source>
</reference>
<evidence type="ECO:0000313" key="1">
    <source>
        <dbReference type="EMBL" id="MBB3102915.1"/>
    </source>
</evidence>
<dbReference type="AlphaFoldDB" id="A0A839T4R6"/>
<sequence length="43" mass="4757">MRAGTWRTVAGALLVEDGNDLERLPDARTDALGLEDIFEELAR</sequence>
<gene>
    <name evidence="1" type="ORF">FHR87_001303</name>
</gene>
<dbReference type="EMBL" id="JACHXI010000004">
    <property type="protein sequence ID" value="MBB3102915.1"/>
    <property type="molecule type" value="Genomic_DNA"/>
</dbReference>
<protein>
    <submittedName>
        <fullName evidence="1">Uncharacterized protein</fullName>
    </submittedName>
</protein>
<dbReference type="Proteomes" id="UP000549250">
    <property type="component" value="Unassembled WGS sequence"/>
</dbReference>
<organism evidence="1 2">
    <name type="scientific">Azomonas macrocytogenes</name>
    <name type="common">Azotobacter macrocytogenes</name>
    <dbReference type="NCBI Taxonomy" id="69962"/>
    <lineage>
        <taxon>Bacteria</taxon>
        <taxon>Pseudomonadati</taxon>
        <taxon>Pseudomonadota</taxon>
        <taxon>Gammaproteobacteria</taxon>
        <taxon>Pseudomonadales</taxon>
        <taxon>Pseudomonadaceae</taxon>
        <taxon>Azomonas</taxon>
    </lineage>
</organism>
<accession>A0A839T4R6</accession>
<evidence type="ECO:0000313" key="2">
    <source>
        <dbReference type="Proteomes" id="UP000549250"/>
    </source>
</evidence>